<keyword evidence="3 8" id="KW-0813">Transport</keyword>
<evidence type="ECO:0000256" key="1">
    <source>
        <dbReference type="ARBA" id="ARBA00004651"/>
    </source>
</evidence>
<dbReference type="InterPro" id="IPR045863">
    <property type="entry name" value="CorA_TM1_TM2"/>
</dbReference>
<organism evidence="9 10">
    <name type="scientific">Anaerosporomusa subterranea</name>
    <dbReference type="NCBI Taxonomy" id="1794912"/>
    <lineage>
        <taxon>Bacteria</taxon>
        <taxon>Bacillati</taxon>
        <taxon>Bacillota</taxon>
        <taxon>Negativicutes</taxon>
        <taxon>Acetonemataceae</taxon>
        <taxon>Anaerosporomusa</taxon>
    </lineage>
</organism>
<comment type="caution">
    <text evidence="9">The sequence shown here is derived from an EMBL/GenBank/DDBJ whole genome shotgun (WGS) entry which is preliminary data.</text>
</comment>
<dbReference type="SUPFAM" id="SSF144083">
    <property type="entry name" value="Magnesium transport protein CorA, transmembrane region"/>
    <property type="match status" value="1"/>
</dbReference>
<evidence type="ECO:0000256" key="8">
    <source>
        <dbReference type="RuleBase" id="RU362010"/>
    </source>
</evidence>
<comment type="function">
    <text evidence="8">Mediates influx of magnesium ions.</text>
</comment>
<evidence type="ECO:0000313" key="9">
    <source>
        <dbReference type="EMBL" id="KYZ76283.1"/>
    </source>
</evidence>
<dbReference type="NCBIfam" id="TIGR00383">
    <property type="entry name" value="corA"/>
    <property type="match status" value="1"/>
</dbReference>
<comment type="subcellular location">
    <subcellularLocation>
        <location evidence="1">Cell membrane</location>
        <topology evidence="1">Multi-pass membrane protein</topology>
    </subcellularLocation>
    <subcellularLocation>
        <location evidence="8">Membrane</location>
        <topology evidence="8">Multi-pass membrane protein</topology>
    </subcellularLocation>
</comment>
<evidence type="ECO:0000256" key="3">
    <source>
        <dbReference type="ARBA" id="ARBA00022448"/>
    </source>
</evidence>
<dbReference type="InterPro" id="IPR004488">
    <property type="entry name" value="Mg/Co-transport_prot_CorA"/>
</dbReference>
<keyword evidence="10" id="KW-1185">Reference proteome</keyword>
<dbReference type="STRING" id="1794912.AXX12_07535"/>
<keyword evidence="7 8" id="KW-0472">Membrane</keyword>
<dbReference type="GO" id="GO:0015087">
    <property type="term" value="F:cobalt ion transmembrane transporter activity"/>
    <property type="evidence" value="ECO:0007669"/>
    <property type="project" value="UniProtKB-UniRule"/>
</dbReference>
<dbReference type="AlphaFoldDB" id="A0A154BQI8"/>
<keyword evidence="8" id="KW-0406">Ion transport</keyword>
<keyword evidence="5 8" id="KW-0812">Transmembrane</keyword>
<dbReference type="RefSeq" id="WP_066241471.1">
    <property type="nucleotide sequence ID" value="NZ_LSGP01000017.1"/>
</dbReference>
<evidence type="ECO:0000256" key="5">
    <source>
        <dbReference type="ARBA" id="ARBA00022692"/>
    </source>
</evidence>
<dbReference type="PANTHER" id="PTHR46494">
    <property type="entry name" value="CORA FAMILY METAL ION TRANSPORTER (EUROFUNG)"/>
    <property type="match status" value="1"/>
</dbReference>
<gene>
    <name evidence="8" type="primary">corA</name>
    <name evidence="9" type="ORF">AXX12_07535</name>
</gene>
<dbReference type="GO" id="GO:0000287">
    <property type="term" value="F:magnesium ion binding"/>
    <property type="evidence" value="ECO:0007669"/>
    <property type="project" value="TreeGrafter"/>
</dbReference>
<proteinExistence type="inferred from homology"/>
<evidence type="ECO:0000256" key="4">
    <source>
        <dbReference type="ARBA" id="ARBA00022475"/>
    </source>
</evidence>
<dbReference type="GO" id="GO:0015095">
    <property type="term" value="F:magnesium ion transmembrane transporter activity"/>
    <property type="evidence" value="ECO:0007669"/>
    <property type="project" value="UniProtKB-UniRule"/>
</dbReference>
<evidence type="ECO:0000256" key="7">
    <source>
        <dbReference type="ARBA" id="ARBA00023136"/>
    </source>
</evidence>
<reference evidence="9 10" key="1">
    <citation type="submission" date="2016-02" db="EMBL/GenBank/DDBJ databases">
        <title>Anaerosporomusa subterraneum gen. nov., sp. nov., a spore-forming obligate anaerobe isolated from saprolite.</title>
        <authorList>
            <person name="Choi J.K."/>
            <person name="Shah M."/>
            <person name="Yee N."/>
        </authorList>
    </citation>
    <scope>NUCLEOTIDE SEQUENCE [LARGE SCALE GENOMIC DNA]</scope>
    <source>
        <strain evidence="9 10">RU4</strain>
    </source>
</reference>
<keyword evidence="6 8" id="KW-1133">Transmembrane helix</keyword>
<dbReference type="CDD" id="cd12828">
    <property type="entry name" value="TmCorA-like_1"/>
    <property type="match status" value="1"/>
</dbReference>
<evidence type="ECO:0000256" key="6">
    <source>
        <dbReference type="ARBA" id="ARBA00022989"/>
    </source>
</evidence>
<dbReference type="GO" id="GO:0050897">
    <property type="term" value="F:cobalt ion binding"/>
    <property type="evidence" value="ECO:0007669"/>
    <property type="project" value="TreeGrafter"/>
</dbReference>
<dbReference type="Gene3D" id="1.20.58.340">
    <property type="entry name" value="Magnesium transport protein CorA, transmembrane region"/>
    <property type="match status" value="2"/>
</dbReference>
<name>A0A154BQI8_ANASB</name>
<dbReference type="FunFam" id="1.20.58.340:FF:000012">
    <property type="entry name" value="Magnesium transport protein CorA"/>
    <property type="match status" value="1"/>
</dbReference>
<dbReference type="GO" id="GO:0005886">
    <property type="term" value="C:plasma membrane"/>
    <property type="evidence" value="ECO:0007669"/>
    <property type="project" value="UniProtKB-SubCell"/>
</dbReference>
<dbReference type="InterPro" id="IPR045861">
    <property type="entry name" value="CorA_cytoplasmic_dom"/>
</dbReference>
<dbReference type="OrthoDB" id="9803416at2"/>
<keyword evidence="8" id="KW-0460">Magnesium</keyword>
<dbReference type="Gene3D" id="3.30.460.20">
    <property type="entry name" value="CorA soluble domain-like"/>
    <property type="match status" value="1"/>
</dbReference>
<comment type="similarity">
    <text evidence="2 8">Belongs to the CorA metal ion transporter (MIT) (TC 1.A.35) family.</text>
</comment>
<evidence type="ECO:0000256" key="2">
    <source>
        <dbReference type="ARBA" id="ARBA00009765"/>
    </source>
</evidence>
<dbReference type="EMBL" id="LSGP01000017">
    <property type="protein sequence ID" value="KYZ76283.1"/>
    <property type="molecule type" value="Genomic_DNA"/>
</dbReference>
<protein>
    <recommendedName>
        <fullName evidence="8">Magnesium transport protein CorA</fullName>
    </recommendedName>
</protein>
<sequence>MPRHKTSLAKKIGLPPGTLLHTGLSRETVPELTVISYDAEQVAERKISPGELSTFRERTGITWLHVKGTYHVPTIEVIGEAFGLHPLVLEDILTPGQRPKLEDYGEYSFFVLMSHTMVDGCLVSEQVSIVLGGDYVLSFQDEHSDLFKPVVERLLNAKGRMRKFGPDYLAYSLIDMVVDHFFGVLEHMGEFIETIEQEVVANPQPSVLHNIHELKTQMLFLRKAVWPLRELIGALERGQLPLFRESTLLYVRDVYDHTAQVIETLEMYREMVSGLLDVYLSSLSNKMNEVIKMLTILSTLFMPLTFVVGLYGMNFKYMPELEWEWGYPVVLSVLGVMTCLMLWFFRRRRWI</sequence>
<feature type="transmembrane region" description="Helical" evidence="8">
    <location>
        <begin position="290"/>
        <end position="313"/>
    </location>
</feature>
<dbReference type="InterPro" id="IPR002523">
    <property type="entry name" value="MgTranspt_CorA/ZnTranspt_ZntB"/>
</dbReference>
<dbReference type="PANTHER" id="PTHR46494:SF1">
    <property type="entry name" value="CORA FAMILY METAL ION TRANSPORTER (EUROFUNG)"/>
    <property type="match status" value="1"/>
</dbReference>
<accession>A0A154BQI8</accession>
<dbReference type="SUPFAM" id="SSF143865">
    <property type="entry name" value="CorA soluble domain-like"/>
    <property type="match status" value="1"/>
</dbReference>
<feature type="transmembrane region" description="Helical" evidence="8">
    <location>
        <begin position="325"/>
        <end position="345"/>
    </location>
</feature>
<dbReference type="Pfam" id="PF01544">
    <property type="entry name" value="CorA"/>
    <property type="match status" value="1"/>
</dbReference>
<keyword evidence="4 8" id="KW-1003">Cell membrane</keyword>
<evidence type="ECO:0000313" key="10">
    <source>
        <dbReference type="Proteomes" id="UP000076268"/>
    </source>
</evidence>
<dbReference type="Proteomes" id="UP000076268">
    <property type="component" value="Unassembled WGS sequence"/>
</dbReference>